<feature type="region of interest" description="Disordered" evidence="1">
    <location>
        <begin position="211"/>
        <end position="230"/>
    </location>
</feature>
<dbReference type="InterPro" id="IPR049031">
    <property type="entry name" value="T2SSK_SAM-like_1st"/>
</dbReference>
<evidence type="ECO:0000313" key="4">
    <source>
        <dbReference type="Proteomes" id="UP000615326"/>
    </source>
</evidence>
<protein>
    <submittedName>
        <fullName evidence="3">General secretion pathway protein GspK</fullName>
    </submittedName>
</protein>
<accession>A0ABX0KA39</accession>
<comment type="caution">
    <text evidence="3">The sequence shown here is derived from an EMBL/GenBank/DDBJ whole genome shotgun (WGS) entry which is preliminary data.</text>
</comment>
<dbReference type="EMBL" id="WOSW01000016">
    <property type="protein sequence ID" value="NHO32825.1"/>
    <property type="molecule type" value="Genomic_DNA"/>
</dbReference>
<proteinExistence type="predicted"/>
<keyword evidence="4" id="KW-1185">Reference proteome</keyword>
<gene>
    <name evidence="3" type="ORF">GOB84_09685</name>
</gene>
<evidence type="ECO:0000256" key="1">
    <source>
        <dbReference type="SAM" id="MobiDB-lite"/>
    </source>
</evidence>
<dbReference type="Proteomes" id="UP000615326">
    <property type="component" value="Unassembled WGS sequence"/>
</dbReference>
<dbReference type="RefSeq" id="WP_173577352.1">
    <property type="nucleotide sequence ID" value="NZ_WOSW01000016.1"/>
</dbReference>
<dbReference type="Pfam" id="PF21687">
    <property type="entry name" value="T2SSK_1st"/>
    <property type="match status" value="1"/>
</dbReference>
<sequence length="276" mass="29712">MTEKPQGTRTFQDEGFALLLVLWTLGFLALIGAQTLATGRSAVRLGDRTLQRVQLETLADAAITSELFGLSTGAARPAPQWHGAPEEESTRIVVRSQADRNRVNPNFAGQTLLAALFSASGLPTDQSQALSAAIFSWHMPDVAASGATGSIGGQKTCTPTGAPFHTFDDLSALPGMTPSVLNILKPHLSFSQIQLPDLSSTDPAVRQALTRSGISNSPDQKPDNEQPEEETLIGVDAVATRGAYRMNRHAEVVLLPDARPVPWRVVRWETTTRHED</sequence>
<organism evidence="3 4">
    <name type="scientific">Acetobacter fallax</name>
    <dbReference type="NCBI Taxonomy" id="1737473"/>
    <lineage>
        <taxon>Bacteria</taxon>
        <taxon>Pseudomonadati</taxon>
        <taxon>Pseudomonadota</taxon>
        <taxon>Alphaproteobacteria</taxon>
        <taxon>Acetobacterales</taxon>
        <taxon>Acetobacteraceae</taxon>
        <taxon>Acetobacter</taxon>
    </lineage>
</organism>
<feature type="domain" description="T2SS protein K first SAM-like" evidence="2">
    <location>
        <begin position="106"/>
        <end position="189"/>
    </location>
</feature>
<evidence type="ECO:0000313" key="3">
    <source>
        <dbReference type="EMBL" id="NHO32825.1"/>
    </source>
</evidence>
<reference evidence="3 4" key="1">
    <citation type="journal article" date="2020" name="Int. J. Syst. Evol. Microbiol.">
        <title>Novel acetic acid bacteria from cider fermentations: Acetobacter conturbans sp. nov. and Acetobacter fallax sp. nov.</title>
        <authorList>
            <person name="Sombolestani A.S."/>
            <person name="Cleenwerck I."/>
            <person name="Cnockaert M."/>
            <person name="Borremans W."/>
            <person name="Wieme A.D."/>
            <person name="De Vuyst L."/>
            <person name="Vandamme P."/>
        </authorList>
    </citation>
    <scope>NUCLEOTIDE SEQUENCE [LARGE SCALE GENOMIC DNA]</scope>
    <source>
        <strain evidence="3 4">LMG 1637</strain>
    </source>
</reference>
<dbReference type="InterPro" id="IPR038072">
    <property type="entry name" value="GspK_central_sf"/>
</dbReference>
<name>A0ABX0KA39_9PROT</name>
<dbReference type="SUPFAM" id="SSF158544">
    <property type="entry name" value="GspK insert domain-like"/>
    <property type="match status" value="1"/>
</dbReference>
<evidence type="ECO:0000259" key="2">
    <source>
        <dbReference type="Pfam" id="PF21687"/>
    </source>
</evidence>